<reference evidence="1 2" key="1">
    <citation type="submission" date="2019-11" db="EMBL/GenBank/DDBJ databases">
        <title>Spirosoma endbachense sp. nov., isolated from a natural salt meadow.</title>
        <authorList>
            <person name="Rojas J."/>
            <person name="Ambika Manirajan B."/>
            <person name="Ratering S."/>
            <person name="Suarez C."/>
            <person name="Geissler-Plaum R."/>
            <person name="Schnell S."/>
        </authorList>
    </citation>
    <scope>NUCLEOTIDE SEQUENCE [LARGE SCALE GENOMIC DNA]</scope>
    <source>
        <strain evidence="1 2">I-24</strain>
    </source>
</reference>
<dbReference type="RefSeq" id="WP_162390778.1">
    <property type="nucleotide sequence ID" value="NZ_CP045997.1"/>
</dbReference>
<dbReference type="PANTHER" id="PTHR20883:SF51">
    <property type="entry name" value="PHYTANOYL-COA HYDROXYLASE"/>
    <property type="match status" value="1"/>
</dbReference>
<dbReference type="Proteomes" id="UP000464577">
    <property type="component" value="Chromosome"/>
</dbReference>
<dbReference type="KEGG" id="senf:GJR95_37545"/>
<dbReference type="Pfam" id="PF05721">
    <property type="entry name" value="PhyH"/>
    <property type="match status" value="1"/>
</dbReference>
<gene>
    <name evidence="1" type="ORF">GJR95_37545</name>
</gene>
<dbReference type="Gene3D" id="2.60.120.620">
    <property type="entry name" value="q2cbj1_9rhob like domain"/>
    <property type="match status" value="1"/>
</dbReference>
<proteinExistence type="predicted"/>
<dbReference type="SUPFAM" id="SSF51197">
    <property type="entry name" value="Clavaminate synthase-like"/>
    <property type="match status" value="1"/>
</dbReference>
<dbReference type="GO" id="GO:0016706">
    <property type="term" value="F:2-oxoglutarate-dependent dioxygenase activity"/>
    <property type="evidence" value="ECO:0007669"/>
    <property type="project" value="UniProtKB-ARBA"/>
</dbReference>
<keyword evidence="1" id="KW-0560">Oxidoreductase</keyword>
<evidence type="ECO:0000313" key="1">
    <source>
        <dbReference type="EMBL" id="QHW00387.1"/>
    </source>
</evidence>
<dbReference type="GO" id="GO:0005506">
    <property type="term" value="F:iron ion binding"/>
    <property type="evidence" value="ECO:0007669"/>
    <property type="project" value="UniProtKB-ARBA"/>
</dbReference>
<organism evidence="1 2">
    <name type="scientific">Spirosoma endbachense</name>
    <dbReference type="NCBI Taxonomy" id="2666025"/>
    <lineage>
        <taxon>Bacteria</taxon>
        <taxon>Pseudomonadati</taxon>
        <taxon>Bacteroidota</taxon>
        <taxon>Cytophagia</taxon>
        <taxon>Cytophagales</taxon>
        <taxon>Cytophagaceae</taxon>
        <taxon>Spirosoma</taxon>
    </lineage>
</organism>
<accession>A0A6P1W9I1</accession>
<dbReference type="InterPro" id="IPR008775">
    <property type="entry name" value="Phytyl_CoA_dOase-like"/>
</dbReference>
<name>A0A6P1W9I1_9BACT</name>
<protein>
    <submittedName>
        <fullName evidence="1">Phytanoyl-CoA dioxygenase family protein</fullName>
    </submittedName>
</protein>
<dbReference type="PANTHER" id="PTHR20883">
    <property type="entry name" value="PHYTANOYL-COA DIOXYGENASE DOMAIN CONTAINING 1"/>
    <property type="match status" value="1"/>
</dbReference>
<evidence type="ECO:0000313" key="2">
    <source>
        <dbReference type="Proteomes" id="UP000464577"/>
    </source>
</evidence>
<dbReference type="EMBL" id="CP045997">
    <property type="protein sequence ID" value="QHW00387.1"/>
    <property type="molecule type" value="Genomic_DNA"/>
</dbReference>
<keyword evidence="1" id="KW-0223">Dioxygenase</keyword>
<keyword evidence="2" id="KW-1185">Reference proteome</keyword>
<dbReference type="AlphaFoldDB" id="A0A6P1W9I1"/>
<sequence length="270" mass="30350">MLSAEQLQEYNEQGYVAVRQLFTKEEAELLLQTSTSDSVISEKSYDLLDANGFKTRLALWYTPGDDVYGMMSRSRRMVTAVEQLLGGPVAHYHSKVMQKAPRTGGAWEWHQDYGYWYKNGFLFPDMLSVMIALTPSTIENGCLQVLPGSHKMGRVEHLNTGEQVGADQAKVDAYAKLREVVYCELAPGDALFFHSNLLHSSGQNTSENPRWSIISAYNRIDNRAYLPVQESSYTPLEVVDDDAILQAGTKGISDTADFLDKSQRIYQQTN</sequence>